<dbReference type="EMBL" id="LAZR01001188">
    <property type="protein sequence ID" value="KKN49051.1"/>
    <property type="molecule type" value="Genomic_DNA"/>
</dbReference>
<gene>
    <name evidence="1" type="ORF">LCGC14_0646930</name>
</gene>
<evidence type="ECO:0008006" key="2">
    <source>
        <dbReference type="Google" id="ProtNLM"/>
    </source>
</evidence>
<name>A0A0F9TJ80_9ZZZZ</name>
<dbReference type="InterPro" id="IPR036280">
    <property type="entry name" value="Multihaem_cyt_sf"/>
</dbReference>
<proteinExistence type="predicted"/>
<dbReference type="AlphaFoldDB" id="A0A0F9TJ80"/>
<organism evidence="1">
    <name type="scientific">marine sediment metagenome</name>
    <dbReference type="NCBI Taxonomy" id="412755"/>
    <lineage>
        <taxon>unclassified sequences</taxon>
        <taxon>metagenomes</taxon>
        <taxon>ecological metagenomes</taxon>
    </lineage>
</organism>
<sequence length="283" mass="33354">MITKTCTKCHKELPATTEHFFVCINSKSGLRSKCKTCMTLYNSELRKSKEFMPNTDETIKKKCIACGQEFPATVDYFFKGYCLHGLRSKCKTCHVNECGNREKTPESRQKAIEHGRQYYQENKVKFAERWQKYYKANADYLKAKAVEWGKLNLDKRRITDAKRRENPKFRLSQSISRSIRQCLFRHNSKDGAPWESLVDFTRQELVAHLEKKFQSGMNWDNYGEWHIDHKIPISAHNFSNPGHEDFKRCWSLSNLQPMWAKENKAKNAKLKKHFQPRLQMEAA</sequence>
<dbReference type="SUPFAM" id="SSF48695">
    <property type="entry name" value="Multiheme cytochromes"/>
    <property type="match status" value="1"/>
</dbReference>
<evidence type="ECO:0000313" key="1">
    <source>
        <dbReference type="EMBL" id="KKN49051.1"/>
    </source>
</evidence>
<reference evidence="1" key="1">
    <citation type="journal article" date="2015" name="Nature">
        <title>Complex archaea that bridge the gap between prokaryotes and eukaryotes.</title>
        <authorList>
            <person name="Spang A."/>
            <person name="Saw J.H."/>
            <person name="Jorgensen S.L."/>
            <person name="Zaremba-Niedzwiedzka K."/>
            <person name="Martijn J."/>
            <person name="Lind A.E."/>
            <person name="van Eijk R."/>
            <person name="Schleper C."/>
            <person name="Guy L."/>
            <person name="Ettema T.J."/>
        </authorList>
    </citation>
    <scope>NUCLEOTIDE SEQUENCE</scope>
</reference>
<protein>
    <recommendedName>
        <fullName evidence="2">HNH nuclease domain-containing protein</fullName>
    </recommendedName>
</protein>
<comment type="caution">
    <text evidence="1">The sequence shown here is derived from an EMBL/GenBank/DDBJ whole genome shotgun (WGS) entry which is preliminary data.</text>
</comment>
<accession>A0A0F9TJ80</accession>